<evidence type="ECO:0000256" key="2">
    <source>
        <dbReference type="ARBA" id="ARBA00004948"/>
    </source>
</evidence>
<dbReference type="SUPFAM" id="SSF48613">
    <property type="entry name" value="Heme oxygenase-like"/>
    <property type="match status" value="1"/>
</dbReference>
<dbReference type="GO" id="GO:0050334">
    <property type="term" value="F:thiaminase activity"/>
    <property type="evidence" value="ECO:0007669"/>
    <property type="project" value="UniProtKB-EC"/>
</dbReference>
<dbReference type="InterPro" id="IPR027574">
    <property type="entry name" value="Thiaminase_II"/>
</dbReference>
<accession>A0A916QAM7</accession>
<evidence type="ECO:0000256" key="1">
    <source>
        <dbReference type="ARBA" id="ARBA00001881"/>
    </source>
</evidence>
<name>A0A916QAM7_9BACL</name>
<evidence type="ECO:0000256" key="8">
    <source>
        <dbReference type="ARBA" id="ARBA00048337"/>
    </source>
</evidence>
<dbReference type="NCBIfam" id="TIGR04306">
    <property type="entry name" value="salvage_TenA"/>
    <property type="match status" value="1"/>
</dbReference>
<comment type="catalytic activity">
    <reaction evidence="8 9">
        <text>thiamine + H2O = 5-(2-hydroxyethyl)-4-methylthiazole + 4-amino-5-hydroxymethyl-2-methylpyrimidine + H(+)</text>
        <dbReference type="Rhea" id="RHEA:17509"/>
        <dbReference type="ChEBI" id="CHEBI:15377"/>
        <dbReference type="ChEBI" id="CHEBI:15378"/>
        <dbReference type="ChEBI" id="CHEBI:16892"/>
        <dbReference type="ChEBI" id="CHEBI:17957"/>
        <dbReference type="ChEBI" id="CHEBI:18385"/>
        <dbReference type="EC" id="3.5.99.2"/>
    </reaction>
</comment>
<feature type="domain" description="Thiaminase-2/PQQC" evidence="10">
    <location>
        <begin position="10"/>
        <end position="215"/>
    </location>
</feature>
<comment type="pathway">
    <text evidence="2 9">Cofactor biosynthesis; thiamine diphosphate biosynthesis.</text>
</comment>
<dbReference type="InterPro" id="IPR004305">
    <property type="entry name" value="Thiaminase-2/PQQC"/>
</dbReference>
<evidence type="ECO:0000256" key="4">
    <source>
        <dbReference type="ARBA" id="ARBA00011881"/>
    </source>
</evidence>
<dbReference type="InterPro" id="IPR050967">
    <property type="entry name" value="Thiamine_Salvage_TenA"/>
</dbReference>
<dbReference type="PANTHER" id="PTHR43198">
    <property type="entry name" value="BIFUNCTIONAL TH2 PROTEIN"/>
    <property type="match status" value="1"/>
</dbReference>
<comment type="subunit">
    <text evidence="4">Homotetramer.</text>
</comment>
<evidence type="ECO:0000256" key="3">
    <source>
        <dbReference type="ARBA" id="ARBA00010264"/>
    </source>
</evidence>
<gene>
    <name evidence="11" type="primary">tenA</name>
    <name evidence="11" type="ORF">PRECH8_05430</name>
</gene>
<dbReference type="EC" id="3.5.99.2" evidence="5 9"/>
<dbReference type="EMBL" id="BMAQ01000004">
    <property type="protein sequence ID" value="GFR37247.1"/>
    <property type="molecule type" value="Genomic_DNA"/>
</dbReference>
<reference evidence="11" key="2">
    <citation type="journal article" date="2021" name="Data Brief">
        <title>Draft genome sequence data of the facultative, thermophilic, xylanolytic bacterium Paenibacillus sp. strain DA-C8.</title>
        <authorList>
            <person name="Chhe C."/>
            <person name="Uke A."/>
            <person name="Baramee S."/>
            <person name="Ungkulpasvich U."/>
            <person name="Tachaapaikoon C."/>
            <person name="Pason P."/>
            <person name="Waeonukul R."/>
            <person name="Ratanakhanokchai K."/>
            <person name="Kosugi A."/>
        </authorList>
    </citation>
    <scope>NUCLEOTIDE SEQUENCE</scope>
    <source>
        <strain evidence="11">DA-C8</strain>
    </source>
</reference>
<evidence type="ECO:0000256" key="9">
    <source>
        <dbReference type="RuleBase" id="RU363093"/>
    </source>
</evidence>
<dbReference type="Gene3D" id="1.20.910.10">
    <property type="entry name" value="Heme oxygenase-like"/>
    <property type="match status" value="1"/>
</dbReference>
<dbReference type="InterPro" id="IPR016084">
    <property type="entry name" value="Haem_Oase-like_multi-hlx"/>
</dbReference>
<evidence type="ECO:0000256" key="7">
    <source>
        <dbReference type="ARBA" id="ARBA00022977"/>
    </source>
</evidence>
<evidence type="ECO:0000313" key="12">
    <source>
        <dbReference type="Proteomes" id="UP000654993"/>
    </source>
</evidence>
<dbReference type="GO" id="GO:0005829">
    <property type="term" value="C:cytosol"/>
    <property type="evidence" value="ECO:0007669"/>
    <property type="project" value="TreeGrafter"/>
</dbReference>
<dbReference type="PANTHER" id="PTHR43198:SF2">
    <property type="entry name" value="SI:CH1073-67J19.1-RELATED"/>
    <property type="match status" value="1"/>
</dbReference>
<dbReference type="CDD" id="cd19360">
    <property type="entry name" value="TenA_C_SaTenA-like"/>
    <property type="match status" value="1"/>
</dbReference>
<evidence type="ECO:0000256" key="6">
    <source>
        <dbReference type="ARBA" id="ARBA00013647"/>
    </source>
</evidence>
<evidence type="ECO:0000259" key="10">
    <source>
        <dbReference type="Pfam" id="PF03070"/>
    </source>
</evidence>
<dbReference type="AlphaFoldDB" id="A0A916QAM7"/>
<keyword evidence="9" id="KW-0378">Hydrolase</keyword>
<dbReference type="RefSeq" id="WP_200965543.1">
    <property type="nucleotide sequence ID" value="NZ_BMAQ01000004.1"/>
</dbReference>
<sequence>MSFSEQLKQDAQEILEVTYQHPFVQGIARGDLCAEQLIHYVKQDHAYLNAMIQARGMAIAKSDNREDMEMFHKSIAYVLYDEGRAHENLCRVAGVDYADLQGFPLTPSAHHYVSHMLAAAATGTVADIIAATLPCPWVYDEIGRRLVREINPDPSHPFYDWIMIYGNDTSGAIDRYFARLDQLAAETSEAARERMRDLFLTSCKMEYNFFDMAYRLEEWPV</sequence>
<dbReference type="Pfam" id="PF03070">
    <property type="entry name" value="TENA_THI-4"/>
    <property type="match status" value="1"/>
</dbReference>
<reference evidence="11" key="1">
    <citation type="submission" date="2020-08" db="EMBL/GenBank/DDBJ databases">
        <authorList>
            <person name="Uke A."/>
            <person name="Chhe C."/>
            <person name="Baramee S."/>
            <person name="Kosugi A."/>
        </authorList>
    </citation>
    <scope>NUCLEOTIDE SEQUENCE</scope>
    <source>
        <strain evidence="11">DA-C8</strain>
    </source>
</reference>
<comment type="caution">
    <text evidence="11">The sequence shown here is derived from an EMBL/GenBank/DDBJ whole genome shotgun (WGS) entry which is preliminary data.</text>
</comment>
<organism evidence="11 12">
    <name type="scientific">Insulibacter thermoxylanivorax</name>
    <dbReference type="NCBI Taxonomy" id="2749268"/>
    <lineage>
        <taxon>Bacteria</taxon>
        <taxon>Bacillati</taxon>
        <taxon>Bacillota</taxon>
        <taxon>Bacilli</taxon>
        <taxon>Bacillales</taxon>
        <taxon>Paenibacillaceae</taxon>
        <taxon>Insulibacter</taxon>
    </lineage>
</organism>
<comment type="catalytic activity">
    <reaction evidence="1 9">
        <text>4-amino-5-aminomethyl-2-methylpyrimidine + H2O = 4-amino-5-hydroxymethyl-2-methylpyrimidine + NH4(+)</text>
        <dbReference type="Rhea" id="RHEA:31799"/>
        <dbReference type="ChEBI" id="CHEBI:15377"/>
        <dbReference type="ChEBI" id="CHEBI:16892"/>
        <dbReference type="ChEBI" id="CHEBI:28938"/>
        <dbReference type="ChEBI" id="CHEBI:63416"/>
        <dbReference type="EC" id="3.5.99.2"/>
    </reaction>
</comment>
<keyword evidence="12" id="KW-1185">Reference proteome</keyword>
<proteinExistence type="inferred from homology"/>
<dbReference type="GO" id="GO:0009228">
    <property type="term" value="P:thiamine biosynthetic process"/>
    <property type="evidence" value="ECO:0007669"/>
    <property type="project" value="UniProtKB-KW"/>
</dbReference>
<keyword evidence="7 9" id="KW-0784">Thiamine biosynthesis</keyword>
<dbReference type="Proteomes" id="UP000654993">
    <property type="component" value="Unassembled WGS sequence"/>
</dbReference>
<evidence type="ECO:0000256" key="5">
    <source>
        <dbReference type="ARBA" id="ARBA00012684"/>
    </source>
</evidence>
<comment type="similarity">
    <text evidence="3 9">Belongs to the TenA family.</text>
</comment>
<comment type="function">
    <text evidence="9">Catalyzes an amino-pyrimidine hydrolysis reaction at the C5' of the pyrimidine moiety of thiamine compounds, a reaction that is part of a thiamine salvage pathway.</text>
</comment>
<protein>
    <recommendedName>
        <fullName evidence="6 9">Aminopyrimidine aminohydrolase</fullName>
        <ecNumber evidence="5 9">3.5.99.2</ecNumber>
    </recommendedName>
</protein>
<evidence type="ECO:0000313" key="11">
    <source>
        <dbReference type="EMBL" id="GFR37247.1"/>
    </source>
</evidence>